<dbReference type="Pfam" id="PF00563">
    <property type="entry name" value="EAL"/>
    <property type="match status" value="1"/>
</dbReference>
<name>A0ABR9ZPN8_9FIRM</name>
<comment type="caution">
    <text evidence="4">The sequence shown here is derived from an EMBL/GenBank/DDBJ whole genome shotgun (WGS) entry which is preliminary data.</text>
</comment>
<dbReference type="Pfam" id="PF00990">
    <property type="entry name" value="GGDEF"/>
    <property type="match status" value="1"/>
</dbReference>
<dbReference type="Pfam" id="PF08447">
    <property type="entry name" value="PAS_3"/>
    <property type="match status" value="1"/>
</dbReference>
<dbReference type="EMBL" id="JADKNH010000002">
    <property type="protein sequence ID" value="MBF4692412.1"/>
    <property type="molecule type" value="Genomic_DNA"/>
</dbReference>
<dbReference type="SMART" id="SM00267">
    <property type="entry name" value="GGDEF"/>
    <property type="match status" value="1"/>
</dbReference>
<dbReference type="PROSITE" id="PS50887">
    <property type="entry name" value="GGDEF"/>
    <property type="match status" value="1"/>
</dbReference>
<feature type="domain" description="PAC" evidence="1">
    <location>
        <begin position="101"/>
        <end position="153"/>
    </location>
</feature>
<dbReference type="InterPro" id="IPR001633">
    <property type="entry name" value="EAL_dom"/>
</dbReference>
<evidence type="ECO:0000259" key="1">
    <source>
        <dbReference type="PROSITE" id="PS50113"/>
    </source>
</evidence>
<dbReference type="NCBIfam" id="TIGR00254">
    <property type="entry name" value="GGDEF"/>
    <property type="match status" value="1"/>
</dbReference>
<sequence>MIKINLIDRDHIFEIPEARSDINSISDNYNLLLEDSVDDLWNWHVKDQQISVSVRHPSHLGIEMEREQFTLDSWKNKIHPQDREDAERVWTEFINLRQEKYKNLYRVINRDGQYKWLLSRGRAIKNDRGEIVHIIGYHIDVTEKYTLKKELYCLAHYDQLTQLSNKDKLKRDFELTIKNLKLNSEIAFIQIDIDNFGYINNTLGHEIGYELIKNFATFLSKRYRHQHSVARINEDEFLIIYEFSGGINELEKELAEVLYESKNMCFMENSEVRISCSIGVSIYEHHGQTFHDLIGKSSTALHSAKENLKDQYVIYSQQLGSSVYYNMHMINQIRKGLEEESFEMYYQPIVYLKTGKLTSLEALIRWNHLGKGFISPESFIPIAENSGQIIALEKWIFENVFKQIKTWTLSGSLDIKFSINMSAKGLVTGDLIVFLESLLRKYPIDPSIIDFEVTETAVFKNIDYTLAVLEKLKGLGFGLTLDDFGVGYSSLSYLSILPIDKVKLDRKFISNIERSRRDFLLVKSIIDTAHNLNLEIVAEGIENNSQVELLNELNCDYIQGYHFGRPQDAELTGLFIHKKWADKKLL</sequence>
<dbReference type="InterPro" id="IPR001610">
    <property type="entry name" value="PAC"/>
</dbReference>
<dbReference type="CDD" id="cd01948">
    <property type="entry name" value="EAL"/>
    <property type="match status" value="1"/>
</dbReference>
<dbReference type="SUPFAM" id="SSF141868">
    <property type="entry name" value="EAL domain-like"/>
    <property type="match status" value="1"/>
</dbReference>
<evidence type="ECO:0000313" key="5">
    <source>
        <dbReference type="Proteomes" id="UP000614200"/>
    </source>
</evidence>
<dbReference type="NCBIfam" id="TIGR00229">
    <property type="entry name" value="sensory_box"/>
    <property type="match status" value="1"/>
</dbReference>
<dbReference type="RefSeq" id="WP_194700643.1">
    <property type="nucleotide sequence ID" value="NZ_JADKNH010000002.1"/>
</dbReference>
<protein>
    <submittedName>
        <fullName evidence="4">GGDEF and EAL domain-containing protein</fullName>
    </submittedName>
</protein>
<dbReference type="InterPro" id="IPR029787">
    <property type="entry name" value="Nucleotide_cyclase"/>
</dbReference>
<dbReference type="InterPro" id="IPR000014">
    <property type="entry name" value="PAS"/>
</dbReference>
<dbReference type="InterPro" id="IPR043128">
    <property type="entry name" value="Rev_trsase/Diguanyl_cyclase"/>
</dbReference>
<proteinExistence type="predicted"/>
<dbReference type="Gene3D" id="3.30.70.270">
    <property type="match status" value="1"/>
</dbReference>
<dbReference type="InterPro" id="IPR013655">
    <property type="entry name" value="PAS_fold_3"/>
</dbReference>
<feature type="domain" description="GGDEF" evidence="3">
    <location>
        <begin position="184"/>
        <end position="317"/>
    </location>
</feature>
<dbReference type="InterPro" id="IPR000160">
    <property type="entry name" value="GGDEF_dom"/>
</dbReference>
<evidence type="ECO:0000313" key="4">
    <source>
        <dbReference type="EMBL" id="MBF4692412.1"/>
    </source>
</evidence>
<accession>A0ABR9ZPN8</accession>
<dbReference type="InterPro" id="IPR035919">
    <property type="entry name" value="EAL_sf"/>
</dbReference>
<dbReference type="PANTHER" id="PTHR44757:SF2">
    <property type="entry name" value="BIOFILM ARCHITECTURE MAINTENANCE PROTEIN MBAA"/>
    <property type="match status" value="1"/>
</dbReference>
<dbReference type="PROSITE" id="PS50113">
    <property type="entry name" value="PAC"/>
    <property type="match status" value="1"/>
</dbReference>
<organism evidence="4 5">
    <name type="scientific">Fusibacter ferrireducens</name>
    <dbReference type="NCBI Taxonomy" id="2785058"/>
    <lineage>
        <taxon>Bacteria</taxon>
        <taxon>Bacillati</taxon>
        <taxon>Bacillota</taxon>
        <taxon>Clostridia</taxon>
        <taxon>Eubacteriales</taxon>
        <taxon>Eubacteriales Family XII. Incertae Sedis</taxon>
        <taxon>Fusibacter</taxon>
    </lineage>
</organism>
<dbReference type="Proteomes" id="UP000614200">
    <property type="component" value="Unassembled WGS sequence"/>
</dbReference>
<evidence type="ECO:0000259" key="3">
    <source>
        <dbReference type="PROSITE" id="PS50887"/>
    </source>
</evidence>
<evidence type="ECO:0000259" key="2">
    <source>
        <dbReference type="PROSITE" id="PS50883"/>
    </source>
</evidence>
<dbReference type="PROSITE" id="PS50883">
    <property type="entry name" value="EAL"/>
    <property type="match status" value="1"/>
</dbReference>
<dbReference type="SUPFAM" id="SSF55073">
    <property type="entry name" value="Nucleotide cyclase"/>
    <property type="match status" value="1"/>
</dbReference>
<dbReference type="SUPFAM" id="SSF55785">
    <property type="entry name" value="PYP-like sensor domain (PAS domain)"/>
    <property type="match status" value="1"/>
</dbReference>
<dbReference type="CDD" id="cd01949">
    <property type="entry name" value="GGDEF"/>
    <property type="match status" value="1"/>
</dbReference>
<dbReference type="InterPro" id="IPR000700">
    <property type="entry name" value="PAS-assoc_C"/>
</dbReference>
<dbReference type="SMART" id="SM00086">
    <property type="entry name" value="PAC"/>
    <property type="match status" value="1"/>
</dbReference>
<dbReference type="InterPro" id="IPR035965">
    <property type="entry name" value="PAS-like_dom_sf"/>
</dbReference>
<dbReference type="CDD" id="cd00130">
    <property type="entry name" value="PAS"/>
    <property type="match status" value="1"/>
</dbReference>
<dbReference type="InterPro" id="IPR052155">
    <property type="entry name" value="Biofilm_reg_signaling"/>
</dbReference>
<dbReference type="PANTHER" id="PTHR44757">
    <property type="entry name" value="DIGUANYLATE CYCLASE DGCP"/>
    <property type="match status" value="1"/>
</dbReference>
<dbReference type="SMART" id="SM00052">
    <property type="entry name" value="EAL"/>
    <property type="match status" value="1"/>
</dbReference>
<feature type="domain" description="EAL" evidence="2">
    <location>
        <begin position="326"/>
        <end position="580"/>
    </location>
</feature>
<gene>
    <name evidence="4" type="ORF">ISU02_04755</name>
</gene>
<reference evidence="4 5" key="1">
    <citation type="submission" date="2020-11" db="EMBL/GenBank/DDBJ databases">
        <title>Fusibacter basophilias sp. nov.</title>
        <authorList>
            <person name="Qiu D."/>
        </authorList>
    </citation>
    <scope>NUCLEOTIDE SEQUENCE [LARGE SCALE GENOMIC DNA]</scope>
    <source>
        <strain evidence="4 5">Q10-2</strain>
    </source>
</reference>
<dbReference type="Gene3D" id="3.20.20.450">
    <property type="entry name" value="EAL domain"/>
    <property type="match status" value="1"/>
</dbReference>
<dbReference type="Gene3D" id="3.30.450.20">
    <property type="entry name" value="PAS domain"/>
    <property type="match status" value="1"/>
</dbReference>
<keyword evidence="5" id="KW-1185">Reference proteome</keyword>